<gene>
    <name evidence="1" type="ORF">CWATWH0005_32</name>
</gene>
<name>T2J3P0_CROWT</name>
<comment type="caution">
    <text evidence="1">The sequence shown here is derived from an EMBL/GenBank/DDBJ whole genome shotgun (WGS) entry which is preliminary data.</text>
</comment>
<evidence type="ECO:0000313" key="1">
    <source>
        <dbReference type="EMBL" id="CCQ59095.1"/>
    </source>
</evidence>
<proteinExistence type="predicted"/>
<accession>T2J3P0</accession>
<sequence length="37" mass="4442">MLTNITFVRQKLTHADPRRFPVIEPARFDFDVKKLKI</sequence>
<organism evidence="1 2">
    <name type="scientific">Crocosphaera watsonii WH 0005</name>
    <dbReference type="NCBI Taxonomy" id="423472"/>
    <lineage>
        <taxon>Bacteria</taxon>
        <taxon>Bacillati</taxon>
        <taxon>Cyanobacteriota</taxon>
        <taxon>Cyanophyceae</taxon>
        <taxon>Oscillatoriophycideae</taxon>
        <taxon>Chroococcales</taxon>
        <taxon>Aphanothecaceae</taxon>
        <taxon>Crocosphaera</taxon>
    </lineage>
</organism>
<dbReference type="EMBL" id="CAQL01001165">
    <property type="protein sequence ID" value="CCQ59095.1"/>
    <property type="molecule type" value="Genomic_DNA"/>
</dbReference>
<reference evidence="1 2" key="2">
    <citation type="submission" date="2013-09" db="EMBL/GenBank/DDBJ databases">
        <title>Whole genome comparison of six Crocosphaera watsonii strains with differing phenotypes.</title>
        <authorList>
            <person name="Bench S.R."/>
            <person name="Heller P."/>
            <person name="Frank I."/>
            <person name="Arciniega M."/>
            <person name="Shilova I.N."/>
            <person name="Zehr J.P."/>
        </authorList>
    </citation>
    <scope>NUCLEOTIDE SEQUENCE [LARGE SCALE GENOMIC DNA]</scope>
    <source>
        <strain evidence="1 2">WH 0005</strain>
    </source>
</reference>
<dbReference type="Proteomes" id="UP000017981">
    <property type="component" value="Unassembled WGS sequence"/>
</dbReference>
<protein>
    <submittedName>
        <fullName evidence="1">Uncharacterized protein</fullName>
    </submittedName>
</protein>
<dbReference type="AlphaFoldDB" id="T2J3P0"/>
<evidence type="ECO:0000313" key="2">
    <source>
        <dbReference type="Proteomes" id="UP000017981"/>
    </source>
</evidence>
<reference evidence="1 2" key="1">
    <citation type="submission" date="2013-01" db="EMBL/GenBank/DDBJ databases">
        <authorList>
            <person name="Bench S."/>
        </authorList>
    </citation>
    <scope>NUCLEOTIDE SEQUENCE [LARGE SCALE GENOMIC DNA]</scope>
    <source>
        <strain evidence="1 2">WH 0005</strain>
    </source>
</reference>